<dbReference type="PANTHER" id="PTHR38459:SF1">
    <property type="entry name" value="PROPHAGE BACTOPRENOL-LINKED GLUCOSE TRANSLOCASE HOMOLOG"/>
    <property type="match status" value="1"/>
</dbReference>
<accession>A0AAE3VQN8</accession>
<dbReference type="Proteomes" id="UP001229244">
    <property type="component" value="Unassembled WGS sequence"/>
</dbReference>
<feature type="transmembrane region" description="Helical" evidence="6">
    <location>
        <begin position="45"/>
        <end position="62"/>
    </location>
</feature>
<sequence length="140" mass="15345">MSGSRDTSFDRLRRIFRFLVTGGAGFIADAGVLWLMMTFTPAGPILARCVSFPAALTVTWILNRSWSFGDRERPHLSAELIGYVTIQVIGFLVNSGIYVVLVLGWLGFSLPALVALFFGSGTSAFVTFALLNMRLYRAAD</sequence>
<keyword evidence="4 6" id="KW-1133">Transmembrane helix</keyword>
<dbReference type="InterPro" id="IPR007267">
    <property type="entry name" value="GtrA_DPMS_TM"/>
</dbReference>
<dbReference type="AlphaFoldDB" id="A0AAE3VQN8"/>
<comment type="similarity">
    <text evidence="2">Belongs to the GtrA family.</text>
</comment>
<dbReference type="InterPro" id="IPR051401">
    <property type="entry name" value="GtrA_CellWall_Glycosyl"/>
</dbReference>
<dbReference type="PANTHER" id="PTHR38459">
    <property type="entry name" value="PROPHAGE BACTOPRENOL-LINKED GLUCOSE TRANSLOCASE HOMOLOG"/>
    <property type="match status" value="1"/>
</dbReference>
<feature type="transmembrane region" description="Helical" evidence="6">
    <location>
        <begin position="83"/>
        <end position="106"/>
    </location>
</feature>
<keyword evidence="3 6" id="KW-0812">Transmembrane</keyword>
<keyword evidence="5 6" id="KW-0472">Membrane</keyword>
<evidence type="ECO:0000256" key="5">
    <source>
        <dbReference type="ARBA" id="ARBA00023136"/>
    </source>
</evidence>
<gene>
    <name evidence="8" type="ORF">J2S73_002645</name>
</gene>
<dbReference type="GO" id="GO:0000271">
    <property type="term" value="P:polysaccharide biosynthetic process"/>
    <property type="evidence" value="ECO:0007669"/>
    <property type="project" value="InterPro"/>
</dbReference>
<feature type="domain" description="GtrA/DPMS transmembrane" evidence="7">
    <location>
        <begin position="17"/>
        <end position="130"/>
    </location>
</feature>
<evidence type="ECO:0000256" key="4">
    <source>
        <dbReference type="ARBA" id="ARBA00022989"/>
    </source>
</evidence>
<organism evidence="8 9">
    <name type="scientific">Amorphus orientalis</name>
    <dbReference type="NCBI Taxonomy" id="649198"/>
    <lineage>
        <taxon>Bacteria</taxon>
        <taxon>Pseudomonadati</taxon>
        <taxon>Pseudomonadota</taxon>
        <taxon>Alphaproteobacteria</taxon>
        <taxon>Hyphomicrobiales</taxon>
        <taxon>Amorphaceae</taxon>
        <taxon>Amorphus</taxon>
    </lineage>
</organism>
<feature type="transmembrane region" description="Helical" evidence="6">
    <location>
        <begin position="15"/>
        <end position="39"/>
    </location>
</feature>
<evidence type="ECO:0000256" key="2">
    <source>
        <dbReference type="ARBA" id="ARBA00009399"/>
    </source>
</evidence>
<comment type="caution">
    <text evidence="8">The sequence shown here is derived from an EMBL/GenBank/DDBJ whole genome shotgun (WGS) entry which is preliminary data.</text>
</comment>
<dbReference type="Pfam" id="PF04138">
    <property type="entry name" value="GtrA_DPMS_TM"/>
    <property type="match status" value="1"/>
</dbReference>
<evidence type="ECO:0000313" key="8">
    <source>
        <dbReference type="EMBL" id="MDQ0316188.1"/>
    </source>
</evidence>
<keyword evidence="9" id="KW-1185">Reference proteome</keyword>
<evidence type="ECO:0000256" key="3">
    <source>
        <dbReference type="ARBA" id="ARBA00022692"/>
    </source>
</evidence>
<dbReference type="GO" id="GO:0005886">
    <property type="term" value="C:plasma membrane"/>
    <property type="evidence" value="ECO:0007669"/>
    <property type="project" value="TreeGrafter"/>
</dbReference>
<dbReference type="RefSeq" id="WP_306886016.1">
    <property type="nucleotide sequence ID" value="NZ_JAUSUL010000002.1"/>
</dbReference>
<feature type="transmembrane region" description="Helical" evidence="6">
    <location>
        <begin position="112"/>
        <end position="131"/>
    </location>
</feature>
<evidence type="ECO:0000313" key="9">
    <source>
        <dbReference type="Proteomes" id="UP001229244"/>
    </source>
</evidence>
<comment type="subcellular location">
    <subcellularLocation>
        <location evidence="1">Membrane</location>
        <topology evidence="1">Multi-pass membrane protein</topology>
    </subcellularLocation>
</comment>
<proteinExistence type="inferred from homology"/>
<reference evidence="8" key="1">
    <citation type="submission" date="2023-07" db="EMBL/GenBank/DDBJ databases">
        <title>Genomic Encyclopedia of Type Strains, Phase IV (KMG-IV): sequencing the most valuable type-strain genomes for metagenomic binning, comparative biology and taxonomic classification.</title>
        <authorList>
            <person name="Goeker M."/>
        </authorList>
    </citation>
    <scope>NUCLEOTIDE SEQUENCE</scope>
    <source>
        <strain evidence="8">DSM 21202</strain>
    </source>
</reference>
<evidence type="ECO:0000256" key="1">
    <source>
        <dbReference type="ARBA" id="ARBA00004141"/>
    </source>
</evidence>
<name>A0AAE3VQN8_9HYPH</name>
<protein>
    <submittedName>
        <fullName evidence="8">Flippase GtrA</fullName>
    </submittedName>
</protein>
<evidence type="ECO:0000256" key="6">
    <source>
        <dbReference type="SAM" id="Phobius"/>
    </source>
</evidence>
<evidence type="ECO:0000259" key="7">
    <source>
        <dbReference type="Pfam" id="PF04138"/>
    </source>
</evidence>
<dbReference type="EMBL" id="JAUSUL010000002">
    <property type="protein sequence ID" value="MDQ0316188.1"/>
    <property type="molecule type" value="Genomic_DNA"/>
</dbReference>